<dbReference type="Proteomes" id="UP000070444">
    <property type="component" value="Unassembled WGS sequence"/>
</dbReference>
<dbReference type="AlphaFoldDB" id="A0A137PBI3"/>
<protein>
    <submittedName>
        <fullName evidence="2">Uncharacterized protein</fullName>
    </submittedName>
</protein>
<keyword evidence="1" id="KW-0472">Membrane</keyword>
<proteinExistence type="predicted"/>
<accession>A0A137PBI3</accession>
<feature type="transmembrane region" description="Helical" evidence="1">
    <location>
        <begin position="64"/>
        <end position="87"/>
    </location>
</feature>
<keyword evidence="1" id="KW-1133">Transmembrane helix</keyword>
<evidence type="ECO:0000313" key="3">
    <source>
        <dbReference type="Proteomes" id="UP000070444"/>
    </source>
</evidence>
<gene>
    <name evidence="2" type="ORF">CONCODRAFT_69137</name>
</gene>
<name>A0A137PBI3_CONC2</name>
<reference evidence="2 3" key="1">
    <citation type="journal article" date="2015" name="Genome Biol. Evol.">
        <title>Phylogenomic analyses indicate that early fungi evolved digesting cell walls of algal ancestors of land plants.</title>
        <authorList>
            <person name="Chang Y."/>
            <person name="Wang S."/>
            <person name="Sekimoto S."/>
            <person name="Aerts A.L."/>
            <person name="Choi C."/>
            <person name="Clum A."/>
            <person name="LaButti K.M."/>
            <person name="Lindquist E.A."/>
            <person name="Yee Ngan C."/>
            <person name="Ohm R.A."/>
            <person name="Salamov A.A."/>
            <person name="Grigoriev I.V."/>
            <person name="Spatafora J.W."/>
            <person name="Berbee M.L."/>
        </authorList>
    </citation>
    <scope>NUCLEOTIDE SEQUENCE [LARGE SCALE GENOMIC DNA]</scope>
    <source>
        <strain evidence="2 3">NRRL 28638</strain>
    </source>
</reference>
<dbReference type="EMBL" id="KQ964455">
    <property type="protein sequence ID" value="KXN72354.1"/>
    <property type="molecule type" value="Genomic_DNA"/>
</dbReference>
<evidence type="ECO:0000313" key="2">
    <source>
        <dbReference type="EMBL" id="KXN72354.1"/>
    </source>
</evidence>
<keyword evidence="3" id="KW-1185">Reference proteome</keyword>
<organism evidence="2 3">
    <name type="scientific">Conidiobolus coronatus (strain ATCC 28846 / CBS 209.66 / NRRL 28638)</name>
    <name type="common">Delacroixia coronata</name>
    <dbReference type="NCBI Taxonomy" id="796925"/>
    <lineage>
        <taxon>Eukaryota</taxon>
        <taxon>Fungi</taxon>
        <taxon>Fungi incertae sedis</taxon>
        <taxon>Zoopagomycota</taxon>
        <taxon>Entomophthoromycotina</taxon>
        <taxon>Entomophthoromycetes</taxon>
        <taxon>Entomophthorales</taxon>
        <taxon>Ancylistaceae</taxon>
        <taxon>Conidiobolus</taxon>
    </lineage>
</organism>
<keyword evidence="1" id="KW-0812">Transmembrane</keyword>
<sequence>MGVNEKRRSRIIFSKLHRKSIQINAITCNRNKLGVNTLVTSPAPPPKLPHLNKKYTTKYSLSQCISLTITSLFLFICLVTIIGGYFVQVPDMTLIYSTILDNPADALDLTQFPNIYYKSKIGIKVVNNNILPFPIVGKFEGYFGDSNEVFAIGQVNGILIKPMTKTLLELVLVSKVNILEPKLKNLVSLGDICGLIQGNGRTVMNGRIVSTMSIGWNGIGIPLKTVNLKNTTFACPLNESNNSEIVLRLADLLIPYVELLSGVWNAEEMKDRAEHFRF</sequence>
<evidence type="ECO:0000256" key="1">
    <source>
        <dbReference type="SAM" id="Phobius"/>
    </source>
</evidence>